<dbReference type="GO" id="GO:0009279">
    <property type="term" value="C:cell outer membrane"/>
    <property type="evidence" value="ECO:0007669"/>
    <property type="project" value="UniProtKB-SubCell"/>
</dbReference>
<dbReference type="AlphaFoldDB" id="A0A448PXW4"/>
<keyword evidence="5" id="KW-0732">Signal</keyword>
<dbReference type="Gene3D" id="3.30.1330.60">
    <property type="entry name" value="OmpA-like domain"/>
    <property type="match status" value="1"/>
</dbReference>
<dbReference type="PANTHER" id="PTHR30329:SF21">
    <property type="entry name" value="LIPOPROTEIN YIAD-RELATED"/>
    <property type="match status" value="1"/>
</dbReference>
<sequence>MLLKKTLLVVSLTTVLAACSTATNEKWQNFDNKSLNENISSTDAGIVVYRDNSGESTPAVNIAVNGEYQTSLQRNGFSEVVVCAQPQRIGAFTKMQDPAYVFKHTGGKYYTLEGGKLIYFRVSVDEMGNVAMTEVDQNTAKEEMANARFQANTLSRVEYANTCGPKSYVLNASALFPFDQYSANSILPNGRDEIRAIAKDIQEYPANIRSVEVSGYTDPQGSAEYNQTLSQQRAKTVKELLVHGGVKSNLVHAAGYGAQNLKVTNCEAQHAGNTSELQVCNQPNRRVEIKLHTVNN</sequence>
<gene>
    <name evidence="7" type="primary">rmpM</name>
    <name evidence="7" type="ORF">NCTC10665_00376</name>
</gene>
<dbReference type="InterPro" id="IPR006690">
    <property type="entry name" value="OMPA-like_CS"/>
</dbReference>
<dbReference type="InterPro" id="IPR006664">
    <property type="entry name" value="OMP_bac"/>
</dbReference>
<dbReference type="Pfam" id="PF00691">
    <property type="entry name" value="OmpA"/>
    <property type="match status" value="1"/>
</dbReference>
<keyword evidence="3" id="KW-0998">Cell outer membrane</keyword>
<feature type="signal peptide" evidence="5">
    <location>
        <begin position="1"/>
        <end position="17"/>
    </location>
</feature>
<evidence type="ECO:0000313" key="8">
    <source>
        <dbReference type="Proteomes" id="UP000268879"/>
    </source>
</evidence>
<comment type="subcellular location">
    <subcellularLocation>
        <location evidence="1">Cell outer membrane</location>
    </subcellularLocation>
</comment>
<evidence type="ECO:0000256" key="3">
    <source>
        <dbReference type="ARBA" id="ARBA00023237"/>
    </source>
</evidence>
<protein>
    <submittedName>
        <fullName evidence="7">Outer membrane protein</fullName>
    </submittedName>
</protein>
<keyword evidence="2 4" id="KW-0472">Membrane</keyword>
<dbReference type="SUPFAM" id="SSF103088">
    <property type="entry name" value="OmpA-like"/>
    <property type="match status" value="1"/>
</dbReference>
<evidence type="ECO:0000256" key="5">
    <source>
        <dbReference type="SAM" id="SignalP"/>
    </source>
</evidence>
<dbReference type="CDD" id="cd07185">
    <property type="entry name" value="OmpA_C-like"/>
    <property type="match status" value="1"/>
</dbReference>
<accession>A0A448PXW4</accession>
<dbReference type="PROSITE" id="PS51123">
    <property type="entry name" value="OMPA_2"/>
    <property type="match status" value="1"/>
</dbReference>
<dbReference type="Proteomes" id="UP000268879">
    <property type="component" value="Chromosome"/>
</dbReference>
<dbReference type="PROSITE" id="PS01068">
    <property type="entry name" value="OMPA_1"/>
    <property type="match status" value="1"/>
</dbReference>
<organism evidence="7 8">
    <name type="scientific">Haemophilus parainfluenzae</name>
    <dbReference type="NCBI Taxonomy" id="729"/>
    <lineage>
        <taxon>Bacteria</taxon>
        <taxon>Pseudomonadati</taxon>
        <taxon>Pseudomonadota</taxon>
        <taxon>Gammaproteobacteria</taxon>
        <taxon>Pasteurellales</taxon>
        <taxon>Pasteurellaceae</taxon>
        <taxon>Haemophilus</taxon>
    </lineage>
</organism>
<dbReference type="RefSeq" id="WP_126469841.1">
    <property type="nucleotide sequence ID" value="NZ_LR134481.1"/>
</dbReference>
<dbReference type="EMBL" id="LR134481">
    <property type="protein sequence ID" value="VEI29482.1"/>
    <property type="molecule type" value="Genomic_DNA"/>
</dbReference>
<name>A0A448PXW4_HAEPA</name>
<dbReference type="PRINTS" id="PR01021">
    <property type="entry name" value="OMPADOMAIN"/>
</dbReference>
<dbReference type="InterPro" id="IPR050330">
    <property type="entry name" value="Bact_OuterMem_StrucFunc"/>
</dbReference>
<reference evidence="7 8" key="1">
    <citation type="submission" date="2018-12" db="EMBL/GenBank/DDBJ databases">
        <authorList>
            <consortium name="Pathogen Informatics"/>
        </authorList>
    </citation>
    <scope>NUCLEOTIDE SEQUENCE [LARGE SCALE GENOMIC DNA]</scope>
    <source>
        <strain evidence="7 8">NCTC10665</strain>
    </source>
</reference>
<proteinExistence type="predicted"/>
<dbReference type="InterPro" id="IPR036737">
    <property type="entry name" value="OmpA-like_sf"/>
</dbReference>
<dbReference type="InterPro" id="IPR006665">
    <property type="entry name" value="OmpA-like"/>
</dbReference>
<evidence type="ECO:0000256" key="2">
    <source>
        <dbReference type="ARBA" id="ARBA00023136"/>
    </source>
</evidence>
<evidence type="ECO:0000259" key="6">
    <source>
        <dbReference type="PROSITE" id="PS51123"/>
    </source>
</evidence>
<feature type="domain" description="OmpA-like" evidence="6">
    <location>
        <begin position="163"/>
        <end position="295"/>
    </location>
</feature>
<evidence type="ECO:0000313" key="7">
    <source>
        <dbReference type="EMBL" id="VEI29482.1"/>
    </source>
</evidence>
<evidence type="ECO:0000256" key="4">
    <source>
        <dbReference type="PROSITE-ProRule" id="PRU00473"/>
    </source>
</evidence>
<feature type="chain" id="PRO_5019487160" evidence="5">
    <location>
        <begin position="18"/>
        <end position="296"/>
    </location>
</feature>
<dbReference type="PANTHER" id="PTHR30329">
    <property type="entry name" value="STATOR ELEMENT OF FLAGELLAR MOTOR COMPLEX"/>
    <property type="match status" value="1"/>
</dbReference>
<dbReference type="PROSITE" id="PS51257">
    <property type="entry name" value="PROKAR_LIPOPROTEIN"/>
    <property type="match status" value="1"/>
</dbReference>
<evidence type="ECO:0000256" key="1">
    <source>
        <dbReference type="ARBA" id="ARBA00004442"/>
    </source>
</evidence>